<protein>
    <submittedName>
        <fullName evidence="2">Pilus assembly protein Flp/PilA</fullName>
    </submittedName>
</protein>
<feature type="transmembrane region" description="Helical" evidence="1">
    <location>
        <begin position="20"/>
        <end position="45"/>
    </location>
</feature>
<keyword evidence="1" id="KW-0472">Membrane</keyword>
<dbReference type="RefSeq" id="WP_209460954.1">
    <property type="nucleotide sequence ID" value="NZ_JAGGKC010000041.1"/>
</dbReference>
<sequence length="55" mass="5994">MELLKRLWNDEEGQGMVEYGLLVALISVAAIAVIVLIGPELIAIFQSVVDALVNR</sequence>
<accession>A0ABS4G893</accession>
<dbReference type="Pfam" id="PF04964">
    <property type="entry name" value="Flp_Fap"/>
    <property type="match status" value="1"/>
</dbReference>
<keyword evidence="3" id="KW-1185">Reference proteome</keyword>
<name>A0ABS4G893_9CLOT</name>
<dbReference type="EMBL" id="JAGGKC010000041">
    <property type="protein sequence ID" value="MBP1920793.1"/>
    <property type="molecule type" value="Genomic_DNA"/>
</dbReference>
<dbReference type="InterPro" id="IPR007047">
    <property type="entry name" value="Flp_Fap"/>
</dbReference>
<proteinExistence type="predicted"/>
<evidence type="ECO:0000313" key="2">
    <source>
        <dbReference type="EMBL" id="MBP1920793.1"/>
    </source>
</evidence>
<keyword evidence="1" id="KW-1133">Transmembrane helix</keyword>
<comment type="caution">
    <text evidence="2">The sequence shown here is derived from an EMBL/GenBank/DDBJ whole genome shotgun (WGS) entry which is preliminary data.</text>
</comment>
<keyword evidence="1" id="KW-0812">Transmembrane</keyword>
<dbReference type="Proteomes" id="UP001519271">
    <property type="component" value="Unassembled WGS sequence"/>
</dbReference>
<organism evidence="2 3">
    <name type="scientific">Youngiibacter multivorans</name>
    <dbReference type="NCBI Taxonomy" id="937251"/>
    <lineage>
        <taxon>Bacteria</taxon>
        <taxon>Bacillati</taxon>
        <taxon>Bacillota</taxon>
        <taxon>Clostridia</taxon>
        <taxon>Eubacteriales</taxon>
        <taxon>Clostridiaceae</taxon>
        <taxon>Youngiibacter</taxon>
    </lineage>
</organism>
<reference evidence="2 3" key="1">
    <citation type="submission" date="2021-03" db="EMBL/GenBank/DDBJ databases">
        <title>Genomic Encyclopedia of Type Strains, Phase IV (KMG-IV): sequencing the most valuable type-strain genomes for metagenomic binning, comparative biology and taxonomic classification.</title>
        <authorList>
            <person name="Goeker M."/>
        </authorList>
    </citation>
    <scope>NUCLEOTIDE SEQUENCE [LARGE SCALE GENOMIC DNA]</scope>
    <source>
        <strain evidence="2 3">DSM 6139</strain>
    </source>
</reference>
<gene>
    <name evidence="2" type="ORF">J2Z34_003310</name>
</gene>
<evidence type="ECO:0000313" key="3">
    <source>
        <dbReference type="Proteomes" id="UP001519271"/>
    </source>
</evidence>
<evidence type="ECO:0000256" key="1">
    <source>
        <dbReference type="SAM" id="Phobius"/>
    </source>
</evidence>